<dbReference type="Proteomes" id="UP000541558">
    <property type="component" value="Unassembled WGS sequence"/>
</dbReference>
<sequence length="822" mass="87155">MVQLILSSTKGNQGGKYFPYTGFLGLTPVRVEGIVRTKLDTDLKLLPCTSLTISVRCYEQRLGRVTVQNSKILVDHTQVLWLKPDDVEYGPVGVLEYPFRITLPPSVGGFSTAVFVDYRCTWRVEAVLSHVPITGVGSRQIRHFELPLTRFDLPNFPAIPRSPVALDQCTNKPRAPRIRYSIEPPSTAVGPSETVSIPLRLQPTEPNVTIKSASMVIERRIHLHDPQTTPIPIPIPKSAPQSSQSSPATRSHSMTPPSASPHTPHTPSPPPLSASHASYFSSPQHNRSLPAQASSSDTDPASSSHQFEPADSTTSLASSQPTITPNTVNPSTASFLSYNSESSPLLASSNAPPQQIPAYSPQHPPLAAPAPISSTAKVVVNPIVGTETDSFSRDARGVWSQTLTLEWPTSKSHSRWAIGETISSDLVSVKYFIRVKISVSSPGGGTDSIELGERELLVVSTSETERVNAQATYAELIESGRVSDGSGLRSKSKSPRRLRPADRDDLPPSPAPYRGGGDATGRNSGSGVGSSSQPHGASAGTAGARAKAPRRPHTSAGPRDKPSFGAKEKDPHKKRRSEVGWGAMGLPIGLGMSEPGVSVGYVPQANGSTSGSGSGKGGEMGKKARSSSSGKLSSSSFWAVTAPPLKNHSSSSSSGRGGVRSGGAAVSESSVSTTASSHSSVASSRRSFKGRKGESSAEEDGEEGEFPKWYHGSHGERPRTAPKDARGASANGVETVPRGMGRPPPSSFNPGVVNAAVQEGGERRHAVREWEEELVRIEEKSRKESDAAGFGARVRKRSFVSTMRDLLPGRGKMFNLGGDEGS</sequence>
<proteinExistence type="predicted"/>
<dbReference type="OrthoDB" id="3230530at2759"/>
<feature type="region of interest" description="Disordered" evidence="1">
    <location>
        <begin position="342"/>
        <end position="370"/>
    </location>
</feature>
<feature type="compositionally biased region" description="Gly residues" evidence="1">
    <location>
        <begin position="514"/>
        <end position="528"/>
    </location>
</feature>
<reference evidence="2 3" key="1">
    <citation type="journal article" date="2020" name="ISME J.">
        <title>Uncovering the hidden diversity of litter-decomposition mechanisms in mushroom-forming fungi.</title>
        <authorList>
            <person name="Floudas D."/>
            <person name="Bentzer J."/>
            <person name="Ahren D."/>
            <person name="Johansson T."/>
            <person name="Persson P."/>
            <person name="Tunlid A."/>
        </authorList>
    </citation>
    <scope>NUCLEOTIDE SEQUENCE [LARGE SCALE GENOMIC DNA]</scope>
    <source>
        <strain evidence="2 3">CBS 175.51</strain>
    </source>
</reference>
<feature type="compositionally biased region" description="Basic and acidic residues" evidence="1">
    <location>
        <begin position="558"/>
        <end position="571"/>
    </location>
</feature>
<protein>
    <submittedName>
        <fullName evidence="2">Uncharacterized protein</fullName>
    </submittedName>
</protein>
<feature type="compositionally biased region" description="Low complexity" evidence="1">
    <location>
        <begin position="290"/>
        <end position="304"/>
    </location>
</feature>
<gene>
    <name evidence="2" type="ORF">D9611_004217</name>
</gene>
<comment type="caution">
    <text evidence="2">The sequence shown here is derived from an EMBL/GenBank/DDBJ whole genome shotgun (WGS) entry which is preliminary data.</text>
</comment>
<feature type="compositionally biased region" description="Polar residues" evidence="1">
    <location>
        <begin position="279"/>
        <end position="289"/>
    </location>
</feature>
<evidence type="ECO:0000313" key="3">
    <source>
        <dbReference type="Proteomes" id="UP000541558"/>
    </source>
</evidence>
<keyword evidence="3" id="KW-1185">Reference proteome</keyword>
<accession>A0A8H5F5T3</accession>
<feature type="compositionally biased region" description="Low complexity" evidence="1">
    <location>
        <begin position="529"/>
        <end position="546"/>
    </location>
</feature>
<name>A0A8H5F5T3_9AGAR</name>
<feature type="compositionally biased region" description="Basic and acidic residues" evidence="1">
    <location>
        <begin position="705"/>
        <end position="726"/>
    </location>
</feature>
<dbReference type="EMBL" id="JAACJK010000164">
    <property type="protein sequence ID" value="KAF5324824.1"/>
    <property type="molecule type" value="Genomic_DNA"/>
</dbReference>
<feature type="region of interest" description="Disordered" evidence="1">
    <location>
        <begin position="482"/>
        <end position="752"/>
    </location>
</feature>
<evidence type="ECO:0000256" key="1">
    <source>
        <dbReference type="SAM" id="MobiDB-lite"/>
    </source>
</evidence>
<feature type="compositionally biased region" description="Low complexity" evidence="1">
    <location>
        <begin position="238"/>
        <end position="263"/>
    </location>
</feature>
<feature type="compositionally biased region" description="Polar residues" evidence="1">
    <location>
        <begin position="311"/>
        <end position="330"/>
    </location>
</feature>
<feature type="compositionally biased region" description="Low complexity" evidence="1">
    <location>
        <begin position="342"/>
        <end position="352"/>
    </location>
</feature>
<dbReference type="AlphaFoldDB" id="A0A8H5F5T3"/>
<evidence type="ECO:0000313" key="2">
    <source>
        <dbReference type="EMBL" id="KAF5324824.1"/>
    </source>
</evidence>
<feature type="region of interest" description="Disordered" evidence="1">
    <location>
        <begin position="226"/>
        <end position="330"/>
    </location>
</feature>
<feature type="compositionally biased region" description="Low complexity" evidence="1">
    <location>
        <begin position="626"/>
        <end position="636"/>
    </location>
</feature>
<organism evidence="2 3">
    <name type="scientific">Ephemerocybe angulata</name>
    <dbReference type="NCBI Taxonomy" id="980116"/>
    <lineage>
        <taxon>Eukaryota</taxon>
        <taxon>Fungi</taxon>
        <taxon>Dikarya</taxon>
        <taxon>Basidiomycota</taxon>
        <taxon>Agaricomycotina</taxon>
        <taxon>Agaricomycetes</taxon>
        <taxon>Agaricomycetidae</taxon>
        <taxon>Agaricales</taxon>
        <taxon>Agaricineae</taxon>
        <taxon>Psathyrellaceae</taxon>
        <taxon>Ephemerocybe</taxon>
    </lineage>
</organism>
<feature type="compositionally biased region" description="Low complexity" evidence="1">
    <location>
        <begin position="662"/>
        <end position="685"/>
    </location>
</feature>